<keyword evidence="3" id="KW-1185">Reference proteome</keyword>
<dbReference type="PANTHER" id="PTHR40260">
    <property type="entry name" value="BLR8190 PROTEIN"/>
    <property type="match status" value="1"/>
</dbReference>
<comment type="similarity">
    <text evidence="1">Belongs to the tpcK family.</text>
</comment>
<dbReference type="SUPFAM" id="SSF54909">
    <property type="entry name" value="Dimeric alpha+beta barrel"/>
    <property type="match status" value="1"/>
</dbReference>
<comment type="caution">
    <text evidence="2">The sequence shown here is derived from an EMBL/GenBank/DDBJ whole genome shotgun (WGS) entry which is preliminary data.</text>
</comment>
<accession>A0A9P4NAX7</accession>
<reference evidence="3" key="1">
    <citation type="journal article" date="2020" name="Stud. Mycol.">
        <title>101 Dothideomycetes genomes: A test case for predicting lifestyles and emergence of pathogens.</title>
        <authorList>
            <person name="Haridas S."/>
            <person name="Albert R."/>
            <person name="Binder M."/>
            <person name="Bloem J."/>
            <person name="LaButti K."/>
            <person name="Salamov A."/>
            <person name="Andreopoulos B."/>
            <person name="Baker S."/>
            <person name="Barry K."/>
            <person name="Bills G."/>
            <person name="Bluhm B."/>
            <person name="Cannon C."/>
            <person name="Castanera R."/>
            <person name="Culley D."/>
            <person name="Daum C."/>
            <person name="Ezra D."/>
            <person name="Gonzalez J."/>
            <person name="Henrissat B."/>
            <person name="Kuo A."/>
            <person name="Liang C."/>
            <person name="Lipzen A."/>
            <person name="Lutzoni F."/>
            <person name="Magnuson J."/>
            <person name="Mondo S."/>
            <person name="Nolan M."/>
            <person name="Ohm R."/>
            <person name="Pangilinan J."/>
            <person name="Park H.-J."/>
            <person name="Ramirez L."/>
            <person name="Alfaro M."/>
            <person name="Sun H."/>
            <person name="Tritt A."/>
            <person name="Yoshinaga Y."/>
            <person name="Zwiers L.-H."/>
            <person name="Turgeon B."/>
            <person name="Goodwin S."/>
            <person name="Spatafora J."/>
            <person name="Crous P."/>
            <person name="Grigoriev I."/>
        </authorList>
    </citation>
    <scope>NUCLEOTIDE SEQUENCE [LARGE SCALE GENOMIC DNA]</scope>
    <source>
        <strain evidence="3">CBS 304.66</strain>
    </source>
</reference>
<evidence type="ECO:0000313" key="2">
    <source>
        <dbReference type="EMBL" id="KAF2269818.1"/>
    </source>
</evidence>
<evidence type="ECO:0000313" key="3">
    <source>
        <dbReference type="Proteomes" id="UP000800093"/>
    </source>
</evidence>
<proteinExistence type="inferred from homology"/>
<evidence type="ECO:0000256" key="1">
    <source>
        <dbReference type="ARBA" id="ARBA00005986"/>
    </source>
</evidence>
<evidence type="ECO:0008006" key="4">
    <source>
        <dbReference type="Google" id="ProtNLM"/>
    </source>
</evidence>
<dbReference type="NCBIfam" id="TIGR02118">
    <property type="entry name" value="EthD family reductase"/>
    <property type="match status" value="1"/>
</dbReference>
<dbReference type="InterPro" id="IPR009799">
    <property type="entry name" value="EthD_dom"/>
</dbReference>
<dbReference type="AlphaFoldDB" id="A0A9P4NAX7"/>
<protein>
    <recommendedName>
        <fullName evidence="4">Ethyl tert-butyl ether degradation EthD</fullName>
    </recommendedName>
</protein>
<dbReference type="GO" id="GO:0016491">
    <property type="term" value="F:oxidoreductase activity"/>
    <property type="evidence" value="ECO:0007669"/>
    <property type="project" value="InterPro"/>
</dbReference>
<dbReference type="EMBL" id="ML986581">
    <property type="protein sequence ID" value="KAF2269818.1"/>
    <property type="molecule type" value="Genomic_DNA"/>
</dbReference>
<dbReference type="Gene3D" id="3.30.70.100">
    <property type="match status" value="1"/>
</dbReference>
<dbReference type="OrthoDB" id="4892971at2759"/>
<dbReference type="Proteomes" id="UP000800093">
    <property type="component" value="Unassembled WGS sequence"/>
</dbReference>
<name>A0A9P4NAX7_9PLEO</name>
<dbReference type="PANTHER" id="PTHR40260:SF2">
    <property type="entry name" value="BLR8190 PROTEIN"/>
    <property type="match status" value="1"/>
</dbReference>
<dbReference type="InterPro" id="IPR011008">
    <property type="entry name" value="Dimeric_a/b-barrel"/>
</dbReference>
<sequence>MTATYTLLYPHDHSFNFNYYVQKHLPMGRNLFGASNLLSWKVYKLPADAPYAAQVVIEWASNEVFEASMRTENGRKWADDIKNFSKKEPLVMMHQTVVEGP</sequence>
<gene>
    <name evidence="2" type="ORF">CC78DRAFT_564504</name>
</gene>
<organism evidence="2 3">
    <name type="scientific">Lojkania enalia</name>
    <dbReference type="NCBI Taxonomy" id="147567"/>
    <lineage>
        <taxon>Eukaryota</taxon>
        <taxon>Fungi</taxon>
        <taxon>Dikarya</taxon>
        <taxon>Ascomycota</taxon>
        <taxon>Pezizomycotina</taxon>
        <taxon>Dothideomycetes</taxon>
        <taxon>Pleosporomycetidae</taxon>
        <taxon>Pleosporales</taxon>
        <taxon>Pleosporales incertae sedis</taxon>
        <taxon>Lojkania</taxon>
    </lineage>
</organism>